<dbReference type="PANTHER" id="PTHR43537">
    <property type="entry name" value="TRANSCRIPTIONAL REGULATOR, GNTR FAMILY"/>
    <property type="match status" value="1"/>
</dbReference>
<dbReference type="InterPro" id="IPR036388">
    <property type="entry name" value="WH-like_DNA-bd_sf"/>
</dbReference>
<evidence type="ECO:0000313" key="6">
    <source>
        <dbReference type="Proteomes" id="UP001501470"/>
    </source>
</evidence>
<accession>A0ABN2C536</accession>
<organism evidence="5 6">
    <name type="scientific">Dactylosporangium maewongense</name>
    <dbReference type="NCBI Taxonomy" id="634393"/>
    <lineage>
        <taxon>Bacteria</taxon>
        <taxon>Bacillati</taxon>
        <taxon>Actinomycetota</taxon>
        <taxon>Actinomycetes</taxon>
        <taxon>Micromonosporales</taxon>
        <taxon>Micromonosporaceae</taxon>
        <taxon>Dactylosporangium</taxon>
    </lineage>
</organism>
<dbReference type="PROSITE" id="PS50949">
    <property type="entry name" value="HTH_GNTR"/>
    <property type="match status" value="1"/>
</dbReference>
<gene>
    <name evidence="5" type="ORF">GCM10009827_087040</name>
</gene>
<dbReference type="EMBL" id="BAAAQD010000023">
    <property type="protein sequence ID" value="GAA1552916.1"/>
    <property type="molecule type" value="Genomic_DNA"/>
</dbReference>
<keyword evidence="3" id="KW-0804">Transcription</keyword>
<dbReference type="Gene3D" id="1.10.10.10">
    <property type="entry name" value="Winged helix-like DNA-binding domain superfamily/Winged helix DNA-binding domain"/>
    <property type="match status" value="1"/>
</dbReference>
<dbReference type="SMART" id="SM00345">
    <property type="entry name" value="HTH_GNTR"/>
    <property type="match status" value="1"/>
</dbReference>
<dbReference type="Proteomes" id="UP001501470">
    <property type="component" value="Unassembled WGS sequence"/>
</dbReference>
<dbReference type="PANTHER" id="PTHR43537:SF5">
    <property type="entry name" value="UXU OPERON TRANSCRIPTIONAL REGULATOR"/>
    <property type="match status" value="1"/>
</dbReference>
<dbReference type="InterPro" id="IPR036390">
    <property type="entry name" value="WH_DNA-bd_sf"/>
</dbReference>
<dbReference type="Pfam" id="PF00392">
    <property type="entry name" value="GntR"/>
    <property type="match status" value="1"/>
</dbReference>
<dbReference type="CDD" id="cd07377">
    <property type="entry name" value="WHTH_GntR"/>
    <property type="match status" value="1"/>
</dbReference>
<dbReference type="InterPro" id="IPR000524">
    <property type="entry name" value="Tscrpt_reg_HTH_GntR"/>
</dbReference>
<keyword evidence="6" id="KW-1185">Reference proteome</keyword>
<evidence type="ECO:0000256" key="3">
    <source>
        <dbReference type="ARBA" id="ARBA00023163"/>
    </source>
</evidence>
<comment type="caution">
    <text evidence="5">The sequence shown here is derived from an EMBL/GenBank/DDBJ whole genome shotgun (WGS) entry which is preliminary data.</text>
</comment>
<evidence type="ECO:0000256" key="2">
    <source>
        <dbReference type="ARBA" id="ARBA00023125"/>
    </source>
</evidence>
<protein>
    <submittedName>
        <fullName evidence="5">FadR/GntR family transcriptional regulator</fullName>
    </submittedName>
</protein>
<sequence length="242" mass="26121">MPKSDRPAARQAVNLAAVKVIPVAQRTAAEHVRSQLVELIESGEFAVGQRLPSEAELSKSFAVSRSVIREALHSVNALGLTRSYAGKGTFVDAQFAPSQLLTGKYLPRDLHEVRRTLEVPLAALAAERRSRTDLKAMTELLVRFREEQDPSIRVGIDADFHVAIATATANPLFPRLVSELRSVLQEQAIAAAAVPGRATQAADEHDAILAAISKRDADAAANAMKLHLAAVEDTVTKPGRRK</sequence>
<dbReference type="SUPFAM" id="SSF46785">
    <property type="entry name" value="Winged helix' DNA-binding domain"/>
    <property type="match status" value="1"/>
</dbReference>
<dbReference type="Pfam" id="PF07729">
    <property type="entry name" value="FCD"/>
    <property type="match status" value="1"/>
</dbReference>
<keyword evidence="1" id="KW-0805">Transcription regulation</keyword>
<evidence type="ECO:0000256" key="1">
    <source>
        <dbReference type="ARBA" id="ARBA00023015"/>
    </source>
</evidence>
<proteinExistence type="predicted"/>
<name>A0ABN2C536_9ACTN</name>
<keyword evidence="2" id="KW-0238">DNA-binding</keyword>
<reference evidence="5 6" key="1">
    <citation type="journal article" date="2019" name="Int. J. Syst. Evol. Microbiol.">
        <title>The Global Catalogue of Microorganisms (GCM) 10K type strain sequencing project: providing services to taxonomists for standard genome sequencing and annotation.</title>
        <authorList>
            <consortium name="The Broad Institute Genomics Platform"/>
            <consortium name="The Broad Institute Genome Sequencing Center for Infectious Disease"/>
            <person name="Wu L."/>
            <person name="Ma J."/>
        </authorList>
    </citation>
    <scope>NUCLEOTIDE SEQUENCE [LARGE SCALE GENOMIC DNA]</scope>
    <source>
        <strain evidence="5 6">JCM 15933</strain>
    </source>
</reference>
<feature type="domain" description="HTH gntR-type" evidence="4">
    <location>
        <begin position="26"/>
        <end position="94"/>
    </location>
</feature>
<evidence type="ECO:0000313" key="5">
    <source>
        <dbReference type="EMBL" id="GAA1552916.1"/>
    </source>
</evidence>
<dbReference type="InterPro" id="IPR011711">
    <property type="entry name" value="GntR_C"/>
</dbReference>
<dbReference type="PRINTS" id="PR00035">
    <property type="entry name" value="HTHGNTR"/>
</dbReference>
<evidence type="ECO:0000259" key="4">
    <source>
        <dbReference type="PROSITE" id="PS50949"/>
    </source>
</evidence>
<dbReference type="InterPro" id="IPR008920">
    <property type="entry name" value="TF_FadR/GntR_C"/>
</dbReference>
<dbReference type="SUPFAM" id="SSF48008">
    <property type="entry name" value="GntR ligand-binding domain-like"/>
    <property type="match status" value="1"/>
</dbReference>
<dbReference type="Gene3D" id="1.20.120.530">
    <property type="entry name" value="GntR ligand-binding domain-like"/>
    <property type="match status" value="1"/>
</dbReference>
<dbReference type="SMART" id="SM00895">
    <property type="entry name" value="FCD"/>
    <property type="match status" value="1"/>
</dbReference>